<proteinExistence type="predicted"/>
<evidence type="ECO:0000313" key="5">
    <source>
        <dbReference type="Proteomes" id="UP001150941"/>
    </source>
</evidence>
<dbReference type="Pfam" id="PF12539">
    <property type="entry name" value="Csm1"/>
    <property type="match status" value="1"/>
</dbReference>
<keyword evidence="1" id="KW-0175">Coiled coil</keyword>
<keyword evidence="5" id="KW-1185">Reference proteome</keyword>
<evidence type="ECO:0000259" key="3">
    <source>
        <dbReference type="Pfam" id="PF12539"/>
    </source>
</evidence>
<dbReference type="GO" id="GO:0033551">
    <property type="term" value="C:monopolin complex"/>
    <property type="evidence" value="ECO:0007669"/>
    <property type="project" value="InterPro"/>
</dbReference>
<dbReference type="InterPro" id="IPR038608">
    <property type="entry name" value="Csm1/Pcs1_C_sf"/>
</dbReference>
<organism evidence="4 5">
    <name type="scientific">Penicillium chermesinum</name>
    <dbReference type="NCBI Taxonomy" id="63820"/>
    <lineage>
        <taxon>Eukaryota</taxon>
        <taxon>Fungi</taxon>
        <taxon>Dikarya</taxon>
        <taxon>Ascomycota</taxon>
        <taxon>Pezizomycotina</taxon>
        <taxon>Eurotiomycetes</taxon>
        <taxon>Eurotiomycetidae</taxon>
        <taxon>Eurotiales</taxon>
        <taxon>Aspergillaceae</taxon>
        <taxon>Penicillium</taxon>
    </lineage>
</organism>
<dbReference type="GeneID" id="83203270"/>
<dbReference type="OrthoDB" id="2431049at2759"/>
<evidence type="ECO:0000256" key="2">
    <source>
        <dbReference type="SAM" id="MobiDB-lite"/>
    </source>
</evidence>
<dbReference type="FunFam" id="3.90.1150.80:FF:000001">
    <property type="entry name" value="Chromosome segregation protein (Pcs1)"/>
    <property type="match status" value="1"/>
</dbReference>
<dbReference type="AlphaFoldDB" id="A0A9W9NTE3"/>
<evidence type="ECO:0000313" key="4">
    <source>
        <dbReference type="EMBL" id="KAJ5225446.1"/>
    </source>
</evidence>
<feature type="region of interest" description="Disordered" evidence="2">
    <location>
        <begin position="219"/>
        <end position="240"/>
    </location>
</feature>
<accession>A0A9W9NTE3</accession>
<protein>
    <submittedName>
        <fullName evidence="4">Monopolin complex subunit Csm1/Pcs1</fullName>
    </submittedName>
</protein>
<gene>
    <name evidence="4" type="ORF">N7468_006671</name>
</gene>
<evidence type="ECO:0000256" key="1">
    <source>
        <dbReference type="SAM" id="Coils"/>
    </source>
</evidence>
<dbReference type="Proteomes" id="UP001150941">
    <property type="component" value="Unassembled WGS sequence"/>
</dbReference>
<reference evidence="4" key="2">
    <citation type="journal article" date="2023" name="IMA Fungus">
        <title>Comparative genomic study of the Penicillium genus elucidates a diverse pangenome and 15 lateral gene transfer events.</title>
        <authorList>
            <person name="Petersen C."/>
            <person name="Sorensen T."/>
            <person name="Nielsen M.R."/>
            <person name="Sondergaard T.E."/>
            <person name="Sorensen J.L."/>
            <person name="Fitzpatrick D.A."/>
            <person name="Frisvad J.C."/>
            <person name="Nielsen K.L."/>
        </authorList>
    </citation>
    <scope>NUCLEOTIDE SEQUENCE</scope>
    <source>
        <strain evidence="4">IBT 19713</strain>
    </source>
</reference>
<sequence>MPKRKAPTKANISGLVGSDDEDLMQMDSTAVPPQESRDEPPAKKRRGRPRTSNDTADAKSTQTKKRESSATAQGTAAAKRPGRRGRPRGSSRTSETDDTNAQAPVTQEPKDSYEQENEDPQAAPAAKATRATNSAKLVPAATRRGGRAPNAAKTLEAEDEFQYTPTSARQFANEHQAKNAHEVDESVFPDEATESAPFPETTNQVVRNVRARVNSLRIGQELSPNKRKSGIGIDNGDPDLRRRIGELTKKHDALESKYRNLREIGIVEANSNMDKLRKQCNTITAASNDLVASLKAELEAQRSLGQQSRELQRQVKEQDSEMARLKAEAHESRSQLAAAQTEIKNLQTKLAAARNTAATLESGAANRATAAANAEAAQAAQIAQLKEDLFSDLTGLIVRDVKMRESDYLFDCIQTGINGSLHFKLVVPKESGAEFHSAEFQYLPLLDENRDRDLFHVLPEFLRVDITFARQQTSKFYTRVIDALTKRRISSTS</sequence>
<feature type="region of interest" description="Disordered" evidence="2">
    <location>
        <begin position="1"/>
        <end position="156"/>
    </location>
</feature>
<comment type="caution">
    <text evidence="4">The sequence shown here is derived from an EMBL/GenBank/DDBJ whole genome shotgun (WGS) entry which is preliminary data.</text>
</comment>
<dbReference type="InterPro" id="IPR040349">
    <property type="entry name" value="Csm1/Pcs1"/>
</dbReference>
<dbReference type="EMBL" id="JAPQKS010000005">
    <property type="protein sequence ID" value="KAJ5225446.1"/>
    <property type="molecule type" value="Genomic_DNA"/>
</dbReference>
<feature type="compositionally biased region" description="Low complexity" evidence="2">
    <location>
        <begin position="122"/>
        <end position="136"/>
    </location>
</feature>
<feature type="domain" description="Monopolin complex subunit Csm1/Pcs1 C-terminal" evidence="3">
    <location>
        <begin position="384"/>
        <end position="471"/>
    </location>
</feature>
<dbReference type="InterPro" id="IPR020981">
    <property type="entry name" value="Csm1/Pcs1_C"/>
</dbReference>
<feature type="coiled-coil region" evidence="1">
    <location>
        <begin position="244"/>
        <end position="363"/>
    </location>
</feature>
<dbReference type="GO" id="GO:0034506">
    <property type="term" value="C:chromosome, centromeric core domain"/>
    <property type="evidence" value="ECO:0007669"/>
    <property type="project" value="TreeGrafter"/>
</dbReference>
<dbReference type="PANTHER" id="PTHR28006">
    <property type="entry name" value="MONOPOLIN COMPLEX SUBUNIT CSM1"/>
    <property type="match status" value="1"/>
</dbReference>
<dbReference type="GO" id="GO:0005730">
    <property type="term" value="C:nucleolus"/>
    <property type="evidence" value="ECO:0007669"/>
    <property type="project" value="TreeGrafter"/>
</dbReference>
<dbReference type="GO" id="GO:1990644">
    <property type="term" value="F:microtubule site clamp"/>
    <property type="evidence" value="ECO:0007669"/>
    <property type="project" value="TreeGrafter"/>
</dbReference>
<feature type="compositionally biased region" description="Polar residues" evidence="2">
    <location>
        <begin position="50"/>
        <end position="61"/>
    </location>
</feature>
<dbReference type="RefSeq" id="XP_058328857.1">
    <property type="nucleotide sequence ID" value="XM_058475967.1"/>
</dbReference>
<dbReference type="GO" id="GO:0045144">
    <property type="term" value="P:meiotic sister chromatid segregation"/>
    <property type="evidence" value="ECO:0007669"/>
    <property type="project" value="TreeGrafter"/>
</dbReference>
<dbReference type="GO" id="GO:0072686">
    <property type="term" value="C:mitotic spindle"/>
    <property type="evidence" value="ECO:0007669"/>
    <property type="project" value="TreeGrafter"/>
</dbReference>
<dbReference type="GO" id="GO:0051315">
    <property type="term" value="P:attachment of mitotic spindle microtubules to kinetochore"/>
    <property type="evidence" value="ECO:0007669"/>
    <property type="project" value="TreeGrafter"/>
</dbReference>
<reference evidence="4" key="1">
    <citation type="submission" date="2022-11" db="EMBL/GenBank/DDBJ databases">
        <authorList>
            <person name="Petersen C."/>
        </authorList>
    </citation>
    <scope>NUCLEOTIDE SEQUENCE</scope>
    <source>
        <strain evidence="4">IBT 19713</strain>
    </source>
</reference>
<dbReference type="CDD" id="cd23787">
    <property type="entry name" value="RWD_CSM1"/>
    <property type="match status" value="1"/>
</dbReference>
<feature type="compositionally biased region" description="Basic residues" evidence="2">
    <location>
        <begin position="80"/>
        <end position="89"/>
    </location>
</feature>
<dbReference type="Gene3D" id="3.90.1150.80">
    <property type="match status" value="1"/>
</dbReference>
<name>A0A9W9NTE3_9EURO</name>
<dbReference type="PANTHER" id="PTHR28006:SF1">
    <property type="entry name" value="MONOPOLIN COMPLEX SUBUNIT CSM1"/>
    <property type="match status" value="1"/>
</dbReference>